<proteinExistence type="predicted"/>
<dbReference type="InterPro" id="IPR016181">
    <property type="entry name" value="Acyl_CoA_acyltransferase"/>
</dbReference>
<evidence type="ECO:0000313" key="5">
    <source>
        <dbReference type="Proteomes" id="UP000636793"/>
    </source>
</evidence>
<dbReference type="Proteomes" id="UP000636793">
    <property type="component" value="Unassembled WGS sequence"/>
</dbReference>
<reference evidence="4" key="2">
    <citation type="submission" date="2020-09" db="EMBL/GenBank/DDBJ databases">
        <authorList>
            <person name="Sun Q."/>
            <person name="Zhou Y."/>
        </authorList>
    </citation>
    <scope>NUCLEOTIDE SEQUENCE</scope>
    <source>
        <strain evidence="4">CGMCC 1.15085</strain>
    </source>
</reference>
<dbReference type="SUPFAM" id="SSF55729">
    <property type="entry name" value="Acyl-CoA N-acyltransferases (Nat)"/>
    <property type="match status" value="1"/>
</dbReference>
<organism evidence="4 5">
    <name type="scientific">Flexivirga endophytica</name>
    <dbReference type="NCBI Taxonomy" id="1849103"/>
    <lineage>
        <taxon>Bacteria</taxon>
        <taxon>Bacillati</taxon>
        <taxon>Actinomycetota</taxon>
        <taxon>Actinomycetes</taxon>
        <taxon>Micrococcales</taxon>
        <taxon>Dermacoccaceae</taxon>
        <taxon>Flexivirga</taxon>
    </lineage>
</organism>
<keyword evidence="2" id="KW-0012">Acyltransferase</keyword>
<evidence type="ECO:0000259" key="3">
    <source>
        <dbReference type="PROSITE" id="PS51186"/>
    </source>
</evidence>
<dbReference type="PANTHER" id="PTHR43877">
    <property type="entry name" value="AMINOALKYLPHOSPHONATE N-ACETYLTRANSFERASE-RELATED-RELATED"/>
    <property type="match status" value="1"/>
</dbReference>
<dbReference type="AlphaFoldDB" id="A0A916T0I7"/>
<evidence type="ECO:0000256" key="2">
    <source>
        <dbReference type="ARBA" id="ARBA00023315"/>
    </source>
</evidence>
<dbReference type="RefSeq" id="WP_188836435.1">
    <property type="nucleotide sequence ID" value="NZ_BMHI01000002.1"/>
</dbReference>
<dbReference type="PROSITE" id="PS51186">
    <property type="entry name" value="GNAT"/>
    <property type="match status" value="1"/>
</dbReference>
<keyword evidence="1" id="KW-0808">Transferase</keyword>
<name>A0A916T0I7_9MICO</name>
<reference evidence="4" key="1">
    <citation type="journal article" date="2014" name="Int. J. Syst. Evol. Microbiol.">
        <title>Complete genome sequence of Corynebacterium casei LMG S-19264T (=DSM 44701T), isolated from a smear-ripened cheese.</title>
        <authorList>
            <consortium name="US DOE Joint Genome Institute (JGI-PGF)"/>
            <person name="Walter F."/>
            <person name="Albersmeier A."/>
            <person name="Kalinowski J."/>
            <person name="Ruckert C."/>
        </authorList>
    </citation>
    <scope>NUCLEOTIDE SEQUENCE</scope>
    <source>
        <strain evidence="4">CGMCC 1.15085</strain>
    </source>
</reference>
<dbReference type="Pfam" id="PF00583">
    <property type="entry name" value="Acetyltransf_1"/>
    <property type="match status" value="1"/>
</dbReference>
<sequence>MDDASLLAAYDDQLRTDAEMRSMADVERHGPLLWGRFHSGRGFVSYRTLGTPTDAELEQLIVETVEHYAADPSVTAFEWKTRGHDGVPALAELLRKHRFVAEEVESVMVGEATSIATDVPVPEGVSLHTVTSAEDVRAMLTMQASVFDDPETVSERLESTLDRINDPDTPGVELWVAEAEGRVISAGRIEPVPGTDFAGIWGGATLPEWRGRGIYRALTAKRAQTALRAGKTLINSDSTEFSRPILERSGFRRVTTTTPYIWQR</sequence>
<feature type="domain" description="N-acetyltransferase" evidence="3">
    <location>
        <begin position="125"/>
        <end position="264"/>
    </location>
</feature>
<protein>
    <submittedName>
        <fullName evidence="4">N-acetyltransferase</fullName>
    </submittedName>
</protein>
<gene>
    <name evidence="4" type="ORF">GCM10011492_16170</name>
</gene>
<dbReference type="InterPro" id="IPR000182">
    <property type="entry name" value="GNAT_dom"/>
</dbReference>
<dbReference type="Gene3D" id="3.40.630.30">
    <property type="match status" value="1"/>
</dbReference>
<evidence type="ECO:0000256" key="1">
    <source>
        <dbReference type="ARBA" id="ARBA00022679"/>
    </source>
</evidence>
<comment type="caution">
    <text evidence="4">The sequence shown here is derived from an EMBL/GenBank/DDBJ whole genome shotgun (WGS) entry which is preliminary data.</text>
</comment>
<dbReference type="InterPro" id="IPR050832">
    <property type="entry name" value="Bact_Acetyltransf"/>
</dbReference>
<dbReference type="EMBL" id="BMHI01000002">
    <property type="protein sequence ID" value="GGB26675.1"/>
    <property type="molecule type" value="Genomic_DNA"/>
</dbReference>
<accession>A0A916T0I7</accession>
<keyword evidence="5" id="KW-1185">Reference proteome</keyword>
<evidence type="ECO:0000313" key="4">
    <source>
        <dbReference type="EMBL" id="GGB26675.1"/>
    </source>
</evidence>
<dbReference type="CDD" id="cd04301">
    <property type="entry name" value="NAT_SF"/>
    <property type="match status" value="1"/>
</dbReference>
<dbReference type="GO" id="GO:0016747">
    <property type="term" value="F:acyltransferase activity, transferring groups other than amino-acyl groups"/>
    <property type="evidence" value="ECO:0007669"/>
    <property type="project" value="InterPro"/>
</dbReference>